<name>A0ABR9ZTX9_9FIRM</name>
<dbReference type="Proteomes" id="UP000614200">
    <property type="component" value="Unassembled WGS sequence"/>
</dbReference>
<sequence length="123" mass="14151">MRMMHTKLHDFYQKIIDAGKKIRPNTEVTFRGLESFQTGKLPSLRVGRVENEIVEITQDPGVEKVEVIIIPRNTESFHSVIIKGIQKDGTCKKAILENMHISSPGEDYYLHDVEEIDDRRTSL</sequence>
<protein>
    <submittedName>
        <fullName evidence="1">Uncharacterized protein</fullName>
    </submittedName>
</protein>
<proteinExistence type="predicted"/>
<organism evidence="1 2">
    <name type="scientific">Fusibacter ferrireducens</name>
    <dbReference type="NCBI Taxonomy" id="2785058"/>
    <lineage>
        <taxon>Bacteria</taxon>
        <taxon>Bacillati</taxon>
        <taxon>Bacillota</taxon>
        <taxon>Clostridia</taxon>
        <taxon>Eubacteriales</taxon>
        <taxon>Eubacteriales Family XII. Incertae Sedis</taxon>
        <taxon>Fusibacter</taxon>
    </lineage>
</organism>
<dbReference type="RefSeq" id="WP_194702177.1">
    <property type="nucleotide sequence ID" value="NZ_JADKNH010000007.1"/>
</dbReference>
<accession>A0ABR9ZTX9</accession>
<evidence type="ECO:0000313" key="2">
    <source>
        <dbReference type="Proteomes" id="UP000614200"/>
    </source>
</evidence>
<keyword evidence="2" id="KW-1185">Reference proteome</keyword>
<gene>
    <name evidence="1" type="ORF">ISU02_12530</name>
</gene>
<dbReference type="EMBL" id="JADKNH010000007">
    <property type="protein sequence ID" value="MBF4693939.1"/>
    <property type="molecule type" value="Genomic_DNA"/>
</dbReference>
<reference evidence="1 2" key="1">
    <citation type="submission" date="2020-11" db="EMBL/GenBank/DDBJ databases">
        <title>Fusibacter basophilias sp. nov.</title>
        <authorList>
            <person name="Qiu D."/>
        </authorList>
    </citation>
    <scope>NUCLEOTIDE SEQUENCE [LARGE SCALE GENOMIC DNA]</scope>
    <source>
        <strain evidence="1 2">Q10-2</strain>
    </source>
</reference>
<evidence type="ECO:0000313" key="1">
    <source>
        <dbReference type="EMBL" id="MBF4693939.1"/>
    </source>
</evidence>
<comment type="caution">
    <text evidence="1">The sequence shown here is derived from an EMBL/GenBank/DDBJ whole genome shotgun (WGS) entry which is preliminary data.</text>
</comment>